<dbReference type="InterPro" id="IPR001789">
    <property type="entry name" value="Sig_transdc_resp-reg_receiver"/>
</dbReference>
<dbReference type="Gene3D" id="1.10.10.60">
    <property type="entry name" value="Homeodomain-like"/>
    <property type="match status" value="2"/>
</dbReference>
<dbReference type="GO" id="GO:0043565">
    <property type="term" value="F:sequence-specific DNA binding"/>
    <property type="evidence" value="ECO:0007669"/>
    <property type="project" value="InterPro"/>
</dbReference>
<keyword evidence="3" id="KW-0804">Transcription</keyword>
<evidence type="ECO:0000256" key="4">
    <source>
        <dbReference type="PROSITE-ProRule" id="PRU00169"/>
    </source>
</evidence>
<evidence type="ECO:0000313" key="7">
    <source>
        <dbReference type="EMBL" id="CAG9610214.1"/>
    </source>
</evidence>
<keyword evidence="8" id="KW-1185">Reference proteome</keyword>
<keyword evidence="2" id="KW-0238">DNA-binding</keyword>
<name>A0A9C7GCW3_9BACI</name>
<dbReference type="InterPro" id="IPR018062">
    <property type="entry name" value="HTH_AraC-typ_CS"/>
</dbReference>
<accession>A0A9C7GCW3</accession>
<dbReference type="PRINTS" id="PR00032">
    <property type="entry name" value="HTHARAC"/>
</dbReference>
<dbReference type="InterPro" id="IPR011006">
    <property type="entry name" value="CheY-like_superfamily"/>
</dbReference>
<dbReference type="InterPro" id="IPR020449">
    <property type="entry name" value="Tscrpt_reg_AraC-type_HTH"/>
</dbReference>
<organism evidence="7 8">
    <name type="scientific">Pseudoneobacillus rhizosphaerae</name>
    <dbReference type="NCBI Taxonomy" id="2880968"/>
    <lineage>
        <taxon>Bacteria</taxon>
        <taxon>Bacillati</taxon>
        <taxon>Bacillota</taxon>
        <taxon>Bacilli</taxon>
        <taxon>Bacillales</taxon>
        <taxon>Bacillaceae</taxon>
        <taxon>Pseudoneobacillus</taxon>
    </lineage>
</organism>
<keyword evidence="1" id="KW-0805">Transcription regulation</keyword>
<dbReference type="Proteomes" id="UP000789845">
    <property type="component" value="Unassembled WGS sequence"/>
</dbReference>
<dbReference type="Pfam" id="PF12833">
    <property type="entry name" value="HTH_18"/>
    <property type="match status" value="1"/>
</dbReference>
<dbReference type="InterPro" id="IPR009057">
    <property type="entry name" value="Homeodomain-like_sf"/>
</dbReference>
<comment type="caution">
    <text evidence="7">The sequence shown here is derived from an EMBL/GenBank/DDBJ whole genome shotgun (WGS) entry which is preliminary data.</text>
</comment>
<dbReference type="GO" id="GO:0000160">
    <property type="term" value="P:phosphorelay signal transduction system"/>
    <property type="evidence" value="ECO:0007669"/>
    <property type="project" value="InterPro"/>
</dbReference>
<dbReference type="SMART" id="SM00342">
    <property type="entry name" value="HTH_ARAC"/>
    <property type="match status" value="1"/>
</dbReference>
<gene>
    <name evidence="7" type="primary">rhaR_1</name>
    <name evidence="7" type="ORF">NEOCIP111885_03960</name>
</gene>
<proteinExistence type="predicted"/>
<dbReference type="SMART" id="SM00448">
    <property type="entry name" value="REC"/>
    <property type="match status" value="1"/>
</dbReference>
<evidence type="ECO:0000313" key="8">
    <source>
        <dbReference type="Proteomes" id="UP000789845"/>
    </source>
</evidence>
<dbReference type="PROSITE" id="PS00041">
    <property type="entry name" value="HTH_ARAC_FAMILY_1"/>
    <property type="match status" value="1"/>
</dbReference>
<dbReference type="GO" id="GO:0003700">
    <property type="term" value="F:DNA-binding transcription factor activity"/>
    <property type="evidence" value="ECO:0007669"/>
    <property type="project" value="InterPro"/>
</dbReference>
<dbReference type="SUPFAM" id="SSF46689">
    <property type="entry name" value="Homeodomain-like"/>
    <property type="match status" value="1"/>
</dbReference>
<dbReference type="Gene3D" id="3.40.50.2300">
    <property type="match status" value="1"/>
</dbReference>
<evidence type="ECO:0000259" key="5">
    <source>
        <dbReference type="PROSITE" id="PS01124"/>
    </source>
</evidence>
<dbReference type="PROSITE" id="PS01124">
    <property type="entry name" value="HTH_ARAC_FAMILY_2"/>
    <property type="match status" value="1"/>
</dbReference>
<feature type="domain" description="Response regulatory" evidence="6">
    <location>
        <begin position="3"/>
        <end position="118"/>
    </location>
</feature>
<reference evidence="7" key="1">
    <citation type="submission" date="2021-10" db="EMBL/GenBank/DDBJ databases">
        <authorList>
            <person name="Criscuolo A."/>
        </authorList>
    </citation>
    <scope>NUCLEOTIDE SEQUENCE</scope>
    <source>
        <strain evidence="7">CIP111885</strain>
    </source>
</reference>
<dbReference type="InterPro" id="IPR018060">
    <property type="entry name" value="HTH_AraC"/>
</dbReference>
<protein>
    <submittedName>
        <fullName evidence="7">HTH-type transcriptional activator RhaR</fullName>
    </submittedName>
</protein>
<dbReference type="AlphaFoldDB" id="A0A9C7GCW3"/>
<evidence type="ECO:0000259" key="6">
    <source>
        <dbReference type="PROSITE" id="PS50110"/>
    </source>
</evidence>
<dbReference type="RefSeq" id="WP_230498451.1">
    <property type="nucleotide sequence ID" value="NZ_CAKJTG010000030.1"/>
</dbReference>
<feature type="domain" description="HTH araC/xylS-type" evidence="5">
    <location>
        <begin position="386"/>
        <end position="485"/>
    </location>
</feature>
<dbReference type="EMBL" id="CAKJTG010000030">
    <property type="protein sequence ID" value="CAG9610214.1"/>
    <property type="molecule type" value="Genomic_DNA"/>
</dbReference>
<dbReference type="PANTHER" id="PTHR43280">
    <property type="entry name" value="ARAC-FAMILY TRANSCRIPTIONAL REGULATOR"/>
    <property type="match status" value="1"/>
</dbReference>
<dbReference type="PROSITE" id="PS50110">
    <property type="entry name" value="RESPONSE_REGULATORY"/>
    <property type="match status" value="1"/>
</dbReference>
<dbReference type="SUPFAM" id="SSF52172">
    <property type="entry name" value="CheY-like"/>
    <property type="match status" value="1"/>
</dbReference>
<dbReference type="PANTHER" id="PTHR43280:SF2">
    <property type="entry name" value="HTH-TYPE TRANSCRIPTIONAL REGULATOR EXSA"/>
    <property type="match status" value="1"/>
</dbReference>
<evidence type="ECO:0000256" key="2">
    <source>
        <dbReference type="ARBA" id="ARBA00023125"/>
    </source>
</evidence>
<comment type="caution">
    <text evidence="4">Lacks conserved residue(s) required for the propagation of feature annotation.</text>
</comment>
<dbReference type="Pfam" id="PF00072">
    <property type="entry name" value="Response_reg"/>
    <property type="match status" value="1"/>
</dbReference>
<evidence type="ECO:0000256" key="3">
    <source>
        <dbReference type="ARBA" id="ARBA00023163"/>
    </source>
</evidence>
<evidence type="ECO:0000256" key="1">
    <source>
        <dbReference type="ARBA" id="ARBA00023015"/>
    </source>
</evidence>
<sequence length="487" mass="57616">MVHILIANRERYETNGMEWLLKSSDPSIKVGHAVNVSELQHKLESSPVDILILEIEFFSHEDQEKLIKWIKVLNPKVIGLTMEPTFEIAMKAIDLGVKNLLLKPVSPEQLQRNVQTLIREIKSKTMLSPIVKKNNKRIELNQLFDDKVTSAKEYVFLGFKTENRDSLNRLFGYLKEYSFQMECEFFTLSDVIIGITKNNKKSWYEEGQRFLRDWQTNDSDSLSIIVLLPSEKNCTIHDRYLETKKMLEVTFFIGFNQVLQTYEGFNWRVIDPFLTSSEQKLWIDFLNHSDLSGIREWLYREFLHFEMPYPDPGLIRIRITSILAQIRRYLKENTIFLELEKDYLNLFNEVLYSAIVYRNIQELILFTSKIFNLKEQIRDQKKDLIENCLDYIKSHYWNSQLTLEGIATVLNRNPAYLSSLFVQKTGKTFRETLNEERIMNAKKLLRETEMSIKEISSISGFTHQQYFARVFRQKTNQTPNQYRGQKS</sequence>